<dbReference type="InterPro" id="IPR027291">
    <property type="entry name" value="Glyco_hydro_38_N_sf"/>
</dbReference>
<keyword evidence="3" id="KW-1185">Reference proteome</keyword>
<organism evidence="2 3">
    <name type="scientific">Fusicatenibacter faecihominis</name>
    <dbReference type="NCBI Taxonomy" id="2881276"/>
    <lineage>
        <taxon>Bacteria</taxon>
        <taxon>Bacillati</taxon>
        <taxon>Bacillota</taxon>
        <taxon>Clostridia</taxon>
        <taxon>Lachnospirales</taxon>
        <taxon>Lachnospiraceae</taxon>
        <taxon>Fusicatenibacter</taxon>
    </lineage>
</organism>
<dbReference type="InterPro" id="IPR011330">
    <property type="entry name" value="Glyco_hydro/deAcase_b/a-brl"/>
</dbReference>
<dbReference type="Gene3D" id="3.20.110.10">
    <property type="entry name" value="Glycoside hydrolase 38, N terminal domain"/>
    <property type="match status" value="1"/>
</dbReference>
<protein>
    <recommendedName>
        <fullName evidence="1">Glycoside hydrolase family 38 N-terminal domain-containing protein</fullName>
    </recommendedName>
</protein>
<dbReference type="GO" id="GO:0004559">
    <property type="term" value="F:alpha-mannosidase activity"/>
    <property type="evidence" value="ECO:0007669"/>
    <property type="project" value="InterPro"/>
</dbReference>
<evidence type="ECO:0000259" key="1">
    <source>
        <dbReference type="Pfam" id="PF01074"/>
    </source>
</evidence>
<dbReference type="InterPro" id="IPR000602">
    <property type="entry name" value="Glyco_hydro_38_N"/>
</dbReference>
<dbReference type="EMBL" id="JAJEPR010000008">
    <property type="protein sequence ID" value="MCC2189490.1"/>
    <property type="molecule type" value="Genomic_DNA"/>
</dbReference>
<dbReference type="Pfam" id="PF01074">
    <property type="entry name" value="Glyco_hydro_38N"/>
    <property type="match status" value="1"/>
</dbReference>
<comment type="caution">
    <text evidence="2">The sequence shown here is derived from an EMBL/GenBank/DDBJ whole genome shotgun (WGS) entry which is preliminary data.</text>
</comment>
<accession>A0AAE3DS87</accession>
<dbReference type="CDD" id="cd10791">
    <property type="entry name" value="GH38N_AMII_like_1"/>
    <property type="match status" value="1"/>
</dbReference>
<dbReference type="RefSeq" id="WP_227614830.1">
    <property type="nucleotide sequence ID" value="NZ_JAJEPR010000008.1"/>
</dbReference>
<dbReference type="GO" id="GO:0006013">
    <property type="term" value="P:mannose metabolic process"/>
    <property type="evidence" value="ECO:0007669"/>
    <property type="project" value="InterPro"/>
</dbReference>
<dbReference type="AlphaFoldDB" id="A0AAE3DS87"/>
<dbReference type="SUPFAM" id="SSF88713">
    <property type="entry name" value="Glycoside hydrolase/deacetylase"/>
    <property type="match status" value="1"/>
</dbReference>
<evidence type="ECO:0000313" key="3">
    <source>
        <dbReference type="Proteomes" id="UP001197875"/>
    </source>
</evidence>
<evidence type="ECO:0000313" key="2">
    <source>
        <dbReference type="EMBL" id="MCC2189490.1"/>
    </source>
</evidence>
<dbReference type="Proteomes" id="UP001197875">
    <property type="component" value="Unassembled WGS sequence"/>
</dbReference>
<feature type="domain" description="Glycoside hydrolase family 38 N-terminal" evidence="1">
    <location>
        <begin position="6"/>
        <end position="314"/>
    </location>
</feature>
<reference evidence="2 3" key="1">
    <citation type="submission" date="2021-10" db="EMBL/GenBank/DDBJ databases">
        <title>Anaerobic single-cell dispensing facilitates the cultivation of human gut bacteria.</title>
        <authorList>
            <person name="Afrizal A."/>
        </authorList>
    </citation>
    <scope>NUCLEOTIDE SEQUENCE [LARGE SCALE GENOMIC DNA]</scope>
    <source>
        <strain evidence="2 3">CLA-AA-H277</strain>
    </source>
</reference>
<proteinExistence type="predicted"/>
<name>A0AAE3DS87_9FIRM</name>
<sequence>MEKMWNVYLIHHSHTDIGYTERQEKIMRYHYDFIRQAIEILDDIHSGKTTGCDGFVWQCENHWQIENFYQMADEELKKKFEAYVRSGEIGLSGNYLNMTELVSAPVLNDSLDKMQAYGKKTGHPIVAGMSADINGLAWGYADALYNHGVRYFYTALHPHHGMFPNYHKTLPYYWEGPSGNRVLMWNGDHYHLGNEMFFSPHSGSAYTIRDELYDHINSKLFYDVEDEEAAEEAALHTRIERYLHNLEDEKYPYSMVPFMVSGAITDNAPPSKEIARRVNKLNEYYKGKIHFQMATLEQFFQEVEKQAKDIPVYRGDFTDWWADGIGSTPHPVKLYLDAERKYSLCEKMDPEGTRGSAELKEKAREELMMYAEHTWGYSSSVSEPWDSMVGSLELKKDAYAINANTDISRNLDILMAQEGEVSIRQDKPQRYVIINPHDEVLHTNAYIYIEFWEYIDGKPFDASRMDLVVRNTETGEIIPSQLKQIARALQVELEVSMKPHEKFIAEITRKEKPYFTIQNYAHVGAEGVEDILQDSNNRLDEDVIDTDDFHIETDGNGIKKIIWKKDGSDLIKEKGTAAFSGVYEITPMDGVSACEVRRRMGRNRKSKGTIRSFSQLKNRKIVENGAVYCALELSYELKGTRLYDIFLKVYKHMPKIEATVRIHKTSRWEPENLYISLPFTAGDGSEFYIDKTGCVIRPGIDQLPGTCQDFYLIQNGVAWTSKEKTVSIITKDAPLISLGGLEAKRINLCNGKDTERNQSEVYSWPMNNFWETNFKVDLGGFYEFRYILDVEEGEEIHDTFRRCQAENEGILTGYTE</sequence>
<gene>
    <name evidence="2" type="ORF">LKD71_06690</name>
</gene>